<evidence type="ECO:0000256" key="2">
    <source>
        <dbReference type="ARBA" id="ARBA00023015"/>
    </source>
</evidence>
<name>A0A1L9Q577_ASPVE</name>
<dbReference type="STRING" id="1036611.A0A1L9Q577"/>
<dbReference type="VEuPathDB" id="FungiDB:ASPVEDRAFT_156468"/>
<keyword evidence="8" id="KW-1185">Reference proteome</keyword>
<evidence type="ECO:0000256" key="3">
    <source>
        <dbReference type="ARBA" id="ARBA00023163"/>
    </source>
</evidence>
<sequence>MTRKKSDFRPYRAEKQPSTAATRAKAQANPQNQKPDGDVVSDPAPSSYLGFFSTLSLCQTLWPVATPRWSIPPEDKLSKFKAVEPPLRKVMAYSQRLETIVRQYRDEMHFIAIPHPLLFDPVLLFLQELGTRSDQEAFAKNLLKTAKGNLRRRPTPLTPELGFSEFLGIFSTDHVRLEFLSLVFSLCGLASLYADVDGFDATAFATEMYNASKYCLKISRSHNQLNDITVWSSYINTMFLSSLFGNASDMAYHWFNEFVSELFILGLHRLASSPPDGPFFILETRKRIFAMAVVEDKSISTLLGRPPRIDSRFCDLTIPFDLDDEEVVLNGNQIKAALNALDADGWKCNRETGHLRPAVLVRLRYRHSLLQERVLGLWMTERQGTFSETLHEVYEEYEKGKTRIPPQYRYSGDIWNNSSPWLCVARLIADLTYLYSGFLLDRMLLQSSQVPPTRLLDKSAELLSGALEFVQRQSCHPELGGRYPWLFLYYSLPGAGTLATELHQSTLSRVPIQISVPVSKVVRDLSVLLSYFERERLPDRPDFQVCTHIGKMIGALLDDTLNRGLPDSTQLQHQHQTPERPELSGTIPHEGLDGLNLADSMASQAFLSWFDELIWDYPTIDLDPDAL</sequence>
<dbReference type="GO" id="GO:0005634">
    <property type="term" value="C:nucleus"/>
    <property type="evidence" value="ECO:0007669"/>
    <property type="project" value="UniProtKB-SubCell"/>
</dbReference>
<accession>A0A1L9Q577</accession>
<feature type="region of interest" description="Disordered" evidence="5">
    <location>
        <begin position="566"/>
        <end position="589"/>
    </location>
</feature>
<dbReference type="PANTHER" id="PTHR31001:SF40">
    <property type="entry name" value="ZN(II)2CYS6 TRANSCRIPTION FACTOR (EUROFUNG)"/>
    <property type="match status" value="1"/>
</dbReference>
<evidence type="ECO:0000313" key="8">
    <source>
        <dbReference type="Proteomes" id="UP000184073"/>
    </source>
</evidence>
<dbReference type="CDD" id="cd12148">
    <property type="entry name" value="fungal_TF_MHR"/>
    <property type="match status" value="1"/>
</dbReference>
<organism evidence="7 8">
    <name type="scientific">Aspergillus versicolor CBS 583.65</name>
    <dbReference type="NCBI Taxonomy" id="1036611"/>
    <lineage>
        <taxon>Eukaryota</taxon>
        <taxon>Fungi</taxon>
        <taxon>Dikarya</taxon>
        <taxon>Ascomycota</taxon>
        <taxon>Pezizomycotina</taxon>
        <taxon>Eurotiomycetes</taxon>
        <taxon>Eurotiomycetidae</taxon>
        <taxon>Eurotiales</taxon>
        <taxon>Aspergillaceae</taxon>
        <taxon>Aspergillus</taxon>
        <taxon>Aspergillus subgen. Nidulantes</taxon>
    </lineage>
</organism>
<protein>
    <recommendedName>
        <fullName evidence="6">Xylanolytic transcriptional activator regulatory domain-containing protein</fullName>
    </recommendedName>
</protein>
<dbReference type="Proteomes" id="UP000184073">
    <property type="component" value="Unassembled WGS sequence"/>
</dbReference>
<dbReference type="PANTHER" id="PTHR31001">
    <property type="entry name" value="UNCHARACTERIZED TRANSCRIPTIONAL REGULATORY PROTEIN"/>
    <property type="match status" value="1"/>
</dbReference>
<evidence type="ECO:0000256" key="5">
    <source>
        <dbReference type="SAM" id="MobiDB-lite"/>
    </source>
</evidence>
<dbReference type="OrthoDB" id="4898680at2759"/>
<reference evidence="8" key="1">
    <citation type="journal article" date="2017" name="Genome Biol.">
        <title>Comparative genomics reveals high biological diversity and specific adaptations in the industrially and medically important fungal genus Aspergillus.</title>
        <authorList>
            <person name="de Vries R.P."/>
            <person name="Riley R."/>
            <person name="Wiebenga A."/>
            <person name="Aguilar-Osorio G."/>
            <person name="Amillis S."/>
            <person name="Uchima C.A."/>
            <person name="Anderluh G."/>
            <person name="Asadollahi M."/>
            <person name="Askin M."/>
            <person name="Barry K."/>
            <person name="Battaglia E."/>
            <person name="Bayram O."/>
            <person name="Benocci T."/>
            <person name="Braus-Stromeyer S.A."/>
            <person name="Caldana C."/>
            <person name="Canovas D."/>
            <person name="Cerqueira G.C."/>
            <person name="Chen F."/>
            <person name="Chen W."/>
            <person name="Choi C."/>
            <person name="Clum A."/>
            <person name="Dos Santos R.A."/>
            <person name="Damasio A.R."/>
            <person name="Diallinas G."/>
            <person name="Emri T."/>
            <person name="Fekete E."/>
            <person name="Flipphi M."/>
            <person name="Freyberg S."/>
            <person name="Gallo A."/>
            <person name="Gournas C."/>
            <person name="Habgood R."/>
            <person name="Hainaut M."/>
            <person name="Harispe M.L."/>
            <person name="Henrissat B."/>
            <person name="Hilden K.S."/>
            <person name="Hope R."/>
            <person name="Hossain A."/>
            <person name="Karabika E."/>
            <person name="Karaffa L."/>
            <person name="Karanyi Z."/>
            <person name="Krasevec N."/>
            <person name="Kuo A."/>
            <person name="Kusch H."/>
            <person name="LaButti K."/>
            <person name="Lagendijk E.L."/>
            <person name="Lapidus A."/>
            <person name="Levasseur A."/>
            <person name="Lindquist E."/>
            <person name="Lipzen A."/>
            <person name="Logrieco A.F."/>
            <person name="MacCabe A."/>
            <person name="Maekelae M.R."/>
            <person name="Malavazi I."/>
            <person name="Melin P."/>
            <person name="Meyer V."/>
            <person name="Mielnichuk N."/>
            <person name="Miskei M."/>
            <person name="Molnar A.P."/>
            <person name="Mule G."/>
            <person name="Ngan C.Y."/>
            <person name="Orejas M."/>
            <person name="Orosz E."/>
            <person name="Ouedraogo J.P."/>
            <person name="Overkamp K.M."/>
            <person name="Park H.-S."/>
            <person name="Perrone G."/>
            <person name="Piumi F."/>
            <person name="Punt P.J."/>
            <person name="Ram A.F."/>
            <person name="Ramon A."/>
            <person name="Rauscher S."/>
            <person name="Record E."/>
            <person name="Riano-Pachon D.M."/>
            <person name="Robert V."/>
            <person name="Roehrig J."/>
            <person name="Ruller R."/>
            <person name="Salamov A."/>
            <person name="Salih N.S."/>
            <person name="Samson R.A."/>
            <person name="Sandor E."/>
            <person name="Sanguinetti M."/>
            <person name="Schuetze T."/>
            <person name="Sepcic K."/>
            <person name="Shelest E."/>
            <person name="Sherlock G."/>
            <person name="Sophianopoulou V."/>
            <person name="Squina F.M."/>
            <person name="Sun H."/>
            <person name="Susca A."/>
            <person name="Todd R.B."/>
            <person name="Tsang A."/>
            <person name="Unkles S.E."/>
            <person name="van de Wiele N."/>
            <person name="van Rossen-Uffink D."/>
            <person name="Oliveira J.V."/>
            <person name="Vesth T.C."/>
            <person name="Visser J."/>
            <person name="Yu J.-H."/>
            <person name="Zhou M."/>
            <person name="Andersen M.R."/>
            <person name="Archer D.B."/>
            <person name="Baker S.E."/>
            <person name="Benoit I."/>
            <person name="Brakhage A.A."/>
            <person name="Braus G.H."/>
            <person name="Fischer R."/>
            <person name="Frisvad J.C."/>
            <person name="Goldman G.H."/>
            <person name="Houbraken J."/>
            <person name="Oakley B."/>
            <person name="Pocsi I."/>
            <person name="Scazzocchio C."/>
            <person name="Seiboth B."/>
            <person name="vanKuyk P.A."/>
            <person name="Wortman J."/>
            <person name="Dyer P.S."/>
            <person name="Grigoriev I.V."/>
        </authorList>
    </citation>
    <scope>NUCLEOTIDE SEQUENCE [LARGE SCALE GENOMIC DNA]</scope>
    <source>
        <strain evidence="8">CBS 583.65</strain>
    </source>
</reference>
<dbReference type="GO" id="GO:0008270">
    <property type="term" value="F:zinc ion binding"/>
    <property type="evidence" value="ECO:0007669"/>
    <property type="project" value="InterPro"/>
</dbReference>
<evidence type="ECO:0000313" key="7">
    <source>
        <dbReference type="EMBL" id="OJJ08881.1"/>
    </source>
</evidence>
<evidence type="ECO:0000259" key="6">
    <source>
        <dbReference type="SMART" id="SM00906"/>
    </source>
</evidence>
<feature type="domain" description="Xylanolytic transcriptional activator regulatory" evidence="6">
    <location>
        <begin position="251"/>
        <end position="325"/>
    </location>
</feature>
<gene>
    <name evidence="7" type="ORF">ASPVEDRAFT_156468</name>
</gene>
<dbReference type="InterPro" id="IPR050613">
    <property type="entry name" value="Sec_Metabolite_Reg"/>
</dbReference>
<keyword evidence="3" id="KW-0804">Transcription</keyword>
<evidence type="ECO:0000256" key="1">
    <source>
        <dbReference type="ARBA" id="ARBA00004123"/>
    </source>
</evidence>
<feature type="region of interest" description="Disordered" evidence="5">
    <location>
        <begin position="1"/>
        <end position="40"/>
    </location>
</feature>
<dbReference type="GeneID" id="63724036"/>
<dbReference type="SMART" id="SM00906">
    <property type="entry name" value="Fungal_trans"/>
    <property type="match status" value="1"/>
</dbReference>
<keyword evidence="4" id="KW-0539">Nucleus</keyword>
<dbReference type="InterPro" id="IPR007219">
    <property type="entry name" value="XnlR_reg_dom"/>
</dbReference>
<dbReference type="Pfam" id="PF04082">
    <property type="entry name" value="Fungal_trans"/>
    <property type="match status" value="1"/>
</dbReference>
<comment type="subcellular location">
    <subcellularLocation>
        <location evidence="1">Nucleus</location>
    </subcellularLocation>
</comment>
<feature type="compositionally biased region" description="Basic and acidic residues" evidence="5">
    <location>
        <begin position="1"/>
        <end position="15"/>
    </location>
</feature>
<dbReference type="GO" id="GO:0003677">
    <property type="term" value="F:DNA binding"/>
    <property type="evidence" value="ECO:0007669"/>
    <property type="project" value="InterPro"/>
</dbReference>
<evidence type="ECO:0000256" key="4">
    <source>
        <dbReference type="ARBA" id="ARBA00023242"/>
    </source>
</evidence>
<dbReference type="EMBL" id="KV878141">
    <property type="protein sequence ID" value="OJJ08881.1"/>
    <property type="molecule type" value="Genomic_DNA"/>
</dbReference>
<dbReference type="RefSeq" id="XP_040674643.1">
    <property type="nucleotide sequence ID" value="XM_040808525.1"/>
</dbReference>
<keyword evidence="2" id="KW-0805">Transcription regulation</keyword>
<dbReference type="GO" id="GO:0006351">
    <property type="term" value="P:DNA-templated transcription"/>
    <property type="evidence" value="ECO:0007669"/>
    <property type="project" value="InterPro"/>
</dbReference>
<dbReference type="AlphaFoldDB" id="A0A1L9Q577"/>
<proteinExistence type="predicted"/>